<reference evidence="3" key="1">
    <citation type="submission" date="2017-03" db="EMBL/GenBank/DDBJ databases">
        <title>Phytopthora megakarya and P. palmivora, two closely related causual agents of cacao black pod achieved similar genome size and gene model numbers by different mechanisms.</title>
        <authorList>
            <person name="Ali S."/>
            <person name="Shao J."/>
            <person name="Larry D.J."/>
            <person name="Kronmiller B."/>
            <person name="Shen D."/>
            <person name="Strem M.D."/>
            <person name="Melnick R.L."/>
            <person name="Guiltinan M.J."/>
            <person name="Tyler B.M."/>
            <person name="Meinhardt L.W."/>
            <person name="Bailey B.A."/>
        </authorList>
    </citation>
    <scope>NUCLEOTIDE SEQUENCE [LARGE SCALE GENOMIC DNA]</scope>
    <source>
        <strain evidence="3">zdho120</strain>
    </source>
</reference>
<gene>
    <name evidence="2" type="ORF">PHMEG_0009535</name>
</gene>
<dbReference type="Proteomes" id="UP000198211">
    <property type="component" value="Unassembled WGS sequence"/>
</dbReference>
<keyword evidence="3" id="KW-1185">Reference proteome</keyword>
<sequence>MEPFTIDKLDNDELLAEALVILDSVDVDQLGSVAIASTLENLEAPEEKAAADDLLKTAIEAVDATFTRNLPEQKMSTTVEKHQIDECADVDNQPSRAPLHVMTAANNIDNATPKRTRNGGGRTRLREQLIQLRSVVQKMESYLETLRSPRSPRLDTQAEFGEDKESVRNLVGDENDNSKQNVPESASEVTDEAAVWRNIAMQQFRARRQAEQQNAELRANLAAQIRLSKQVENLLQAQPPHPVSRILILPD</sequence>
<dbReference type="AlphaFoldDB" id="A0A225WHE2"/>
<evidence type="ECO:0000313" key="3">
    <source>
        <dbReference type="Proteomes" id="UP000198211"/>
    </source>
</evidence>
<dbReference type="OrthoDB" id="107732at2759"/>
<comment type="caution">
    <text evidence="2">The sequence shown here is derived from an EMBL/GenBank/DDBJ whole genome shotgun (WGS) entry which is preliminary data.</text>
</comment>
<keyword evidence="1" id="KW-0175">Coiled coil</keyword>
<dbReference type="EMBL" id="NBNE01000895">
    <property type="protein sequence ID" value="OWZ16648.1"/>
    <property type="molecule type" value="Genomic_DNA"/>
</dbReference>
<organism evidence="2 3">
    <name type="scientific">Phytophthora megakarya</name>
    <dbReference type="NCBI Taxonomy" id="4795"/>
    <lineage>
        <taxon>Eukaryota</taxon>
        <taxon>Sar</taxon>
        <taxon>Stramenopiles</taxon>
        <taxon>Oomycota</taxon>
        <taxon>Peronosporomycetes</taxon>
        <taxon>Peronosporales</taxon>
        <taxon>Peronosporaceae</taxon>
        <taxon>Phytophthora</taxon>
    </lineage>
</organism>
<accession>A0A225WHE2</accession>
<proteinExistence type="predicted"/>
<evidence type="ECO:0000256" key="1">
    <source>
        <dbReference type="SAM" id="Coils"/>
    </source>
</evidence>
<feature type="coiled-coil region" evidence="1">
    <location>
        <begin position="200"/>
        <end position="227"/>
    </location>
</feature>
<name>A0A225WHE2_9STRA</name>
<evidence type="ECO:0000313" key="2">
    <source>
        <dbReference type="EMBL" id="OWZ16648.1"/>
    </source>
</evidence>
<protein>
    <submittedName>
        <fullName evidence="2">Uncharacterized protein</fullName>
    </submittedName>
</protein>